<gene>
    <name evidence="2" type="ORF">AAFF_G00273710</name>
</gene>
<keyword evidence="3" id="KW-1185">Reference proteome</keyword>
<feature type="region of interest" description="Disordered" evidence="1">
    <location>
        <begin position="159"/>
        <end position="182"/>
    </location>
</feature>
<dbReference type="Proteomes" id="UP001221898">
    <property type="component" value="Unassembled WGS sequence"/>
</dbReference>
<evidence type="ECO:0000313" key="3">
    <source>
        <dbReference type="Proteomes" id="UP001221898"/>
    </source>
</evidence>
<dbReference type="EMBL" id="JAINUG010000038">
    <property type="protein sequence ID" value="KAJ8407514.1"/>
    <property type="molecule type" value="Genomic_DNA"/>
</dbReference>
<proteinExistence type="predicted"/>
<comment type="caution">
    <text evidence="2">The sequence shown here is derived from an EMBL/GenBank/DDBJ whole genome shotgun (WGS) entry which is preliminary data.</text>
</comment>
<reference evidence="2" key="1">
    <citation type="journal article" date="2023" name="Science">
        <title>Genome structures resolve the early diversification of teleost fishes.</title>
        <authorList>
            <person name="Parey E."/>
            <person name="Louis A."/>
            <person name="Montfort J."/>
            <person name="Bouchez O."/>
            <person name="Roques C."/>
            <person name="Iampietro C."/>
            <person name="Lluch J."/>
            <person name="Castinel A."/>
            <person name="Donnadieu C."/>
            <person name="Desvignes T."/>
            <person name="Floi Bucao C."/>
            <person name="Jouanno E."/>
            <person name="Wen M."/>
            <person name="Mejri S."/>
            <person name="Dirks R."/>
            <person name="Jansen H."/>
            <person name="Henkel C."/>
            <person name="Chen W.J."/>
            <person name="Zahm M."/>
            <person name="Cabau C."/>
            <person name="Klopp C."/>
            <person name="Thompson A.W."/>
            <person name="Robinson-Rechavi M."/>
            <person name="Braasch I."/>
            <person name="Lecointre G."/>
            <person name="Bobe J."/>
            <person name="Postlethwait J.H."/>
            <person name="Berthelot C."/>
            <person name="Roest Crollius H."/>
            <person name="Guiguen Y."/>
        </authorList>
    </citation>
    <scope>NUCLEOTIDE SEQUENCE</scope>
    <source>
        <strain evidence="2">NC1722</strain>
    </source>
</reference>
<dbReference type="AlphaFoldDB" id="A0AAD7SRG6"/>
<feature type="compositionally biased region" description="Basic residues" evidence="1">
    <location>
        <begin position="109"/>
        <end position="129"/>
    </location>
</feature>
<evidence type="ECO:0000256" key="1">
    <source>
        <dbReference type="SAM" id="MobiDB-lite"/>
    </source>
</evidence>
<accession>A0AAD7SRG6</accession>
<protein>
    <submittedName>
        <fullName evidence="2">Uncharacterized protein</fullName>
    </submittedName>
</protein>
<feature type="region of interest" description="Disordered" evidence="1">
    <location>
        <begin position="109"/>
        <end position="143"/>
    </location>
</feature>
<organism evidence="2 3">
    <name type="scientific">Aldrovandia affinis</name>
    <dbReference type="NCBI Taxonomy" id="143900"/>
    <lineage>
        <taxon>Eukaryota</taxon>
        <taxon>Metazoa</taxon>
        <taxon>Chordata</taxon>
        <taxon>Craniata</taxon>
        <taxon>Vertebrata</taxon>
        <taxon>Euteleostomi</taxon>
        <taxon>Actinopterygii</taxon>
        <taxon>Neopterygii</taxon>
        <taxon>Teleostei</taxon>
        <taxon>Notacanthiformes</taxon>
        <taxon>Halosauridae</taxon>
        <taxon>Aldrovandia</taxon>
    </lineage>
</organism>
<name>A0AAD7SRG6_9TELE</name>
<evidence type="ECO:0000313" key="2">
    <source>
        <dbReference type="EMBL" id="KAJ8407514.1"/>
    </source>
</evidence>
<sequence>MRGEVKQTDGFACLRTAVLRSLDNYGLRQDSRQMPGRSVLAAQLASSQPYWTEIGKCFLRGGFWEGAGALVVETRVRVPRLKRSASPCNYALAYTQGPYATHTALFKHKRRRAGNVRAPRGVKKGHARPSPRQTLHPTRKSEKNLHVRLRVPTVHSVVSEQTRAPHVRSLLRTPGRGAGGFK</sequence>